<evidence type="ECO:0000313" key="2">
    <source>
        <dbReference type="Proteomes" id="UP000800096"/>
    </source>
</evidence>
<proteinExistence type="predicted"/>
<dbReference type="Proteomes" id="UP000800096">
    <property type="component" value="Unassembled WGS sequence"/>
</dbReference>
<protein>
    <submittedName>
        <fullName evidence="1">Uncharacterized protein</fullName>
    </submittedName>
</protein>
<organism evidence="1 2">
    <name type="scientific">Ampelomyces quisqualis</name>
    <name type="common">Powdery mildew agent</name>
    <dbReference type="NCBI Taxonomy" id="50730"/>
    <lineage>
        <taxon>Eukaryota</taxon>
        <taxon>Fungi</taxon>
        <taxon>Dikarya</taxon>
        <taxon>Ascomycota</taxon>
        <taxon>Pezizomycotina</taxon>
        <taxon>Dothideomycetes</taxon>
        <taxon>Pleosporomycetidae</taxon>
        <taxon>Pleosporales</taxon>
        <taxon>Pleosporineae</taxon>
        <taxon>Phaeosphaeriaceae</taxon>
        <taxon>Ampelomyces</taxon>
    </lineage>
</organism>
<dbReference type="EMBL" id="ML979139">
    <property type="protein sequence ID" value="KAF1912925.1"/>
    <property type="molecule type" value="Genomic_DNA"/>
</dbReference>
<dbReference type="AlphaFoldDB" id="A0A6A5QBL1"/>
<sequence>MDRAQLMTKLTRFTKDFVDHNSQRPYATELDFHNKAMTYFHTSFKDDYQMPYMTEQSIPTIRLWFVSMAVRALIRSGIVEVLTTPYGSPDSTFKFAHMPTATEIYQNGDKLEPNNLLRDVSPPDKVQLEVSPLGVDTCPAYTRSQRILCGRDAKAPYFHCDRHVMSATQKLRLSPTQQKWFDQLRLLQSWATSDTHHIRTVNVDFTNFVNCTINYESKTFDNLIDLVCRYQGDQNYFMPDAAQNSASSTFSRIYGNSQAKTTSFSFSIIKEALIDHRFDCKTHVILGYGSSSPESRVMRKVFLGDDRFITQVASGESLVDQGFTGIKLNPIDIQQKESYQQATYW</sequence>
<reference evidence="1" key="1">
    <citation type="journal article" date="2020" name="Stud. Mycol.">
        <title>101 Dothideomycetes genomes: a test case for predicting lifestyles and emergence of pathogens.</title>
        <authorList>
            <person name="Haridas S."/>
            <person name="Albert R."/>
            <person name="Binder M."/>
            <person name="Bloem J."/>
            <person name="Labutti K."/>
            <person name="Salamov A."/>
            <person name="Andreopoulos B."/>
            <person name="Baker S."/>
            <person name="Barry K."/>
            <person name="Bills G."/>
            <person name="Bluhm B."/>
            <person name="Cannon C."/>
            <person name="Castanera R."/>
            <person name="Culley D."/>
            <person name="Daum C."/>
            <person name="Ezra D."/>
            <person name="Gonzalez J."/>
            <person name="Henrissat B."/>
            <person name="Kuo A."/>
            <person name="Liang C."/>
            <person name="Lipzen A."/>
            <person name="Lutzoni F."/>
            <person name="Magnuson J."/>
            <person name="Mondo S."/>
            <person name="Nolan M."/>
            <person name="Ohm R."/>
            <person name="Pangilinan J."/>
            <person name="Park H.-J."/>
            <person name="Ramirez L."/>
            <person name="Alfaro M."/>
            <person name="Sun H."/>
            <person name="Tritt A."/>
            <person name="Yoshinaga Y."/>
            <person name="Zwiers L.-H."/>
            <person name="Turgeon B."/>
            <person name="Goodwin S."/>
            <person name="Spatafora J."/>
            <person name="Crous P."/>
            <person name="Grigoriev I."/>
        </authorList>
    </citation>
    <scope>NUCLEOTIDE SEQUENCE</scope>
    <source>
        <strain evidence="1">HMLAC05119</strain>
    </source>
</reference>
<gene>
    <name evidence="1" type="ORF">BDU57DRAFT_550708</name>
</gene>
<evidence type="ECO:0000313" key="1">
    <source>
        <dbReference type="EMBL" id="KAF1912925.1"/>
    </source>
</evidence>
<name>A0A6A5QBL1_AMPQU</name>
<accession>A0A6A5QBL1</accession>
<keyword evidence="2" id="KW-1185">Reference proteome</keyword>